<dbReference type="Pfam" id="PF06251">
    <property type="entry name" value="Caps_syn_GfcC_C"/>
    <property type="match status" value="1"/>
</dbReference>
<evidence type="ECO:0000259" key="3">
    <source>
        <dbReference type="Pfam" id="PF20616"/>
    </source>
</evidence>
<dbReference type="Gene3D" id="3.10.560.10">
    <property type="entry name" value="Outer membrane lipoprotein wza domain like"/>
    <property type="match status" value="1"/>
</dbReference>
<dbReference type="Proteomes" id="UP000182058">
    <property type="component" value="Chromosome I"/>
</dbReference>
<gene>
    <name evidence="4" type="ORF">SAMN04490201_2754</name>
</gene>
<name>A0ABY0VUY5_9PSED</name>
<protein>
    <submittedName>
        <fullName evidence="4">Capsule biosynthesis GfcC</fullName>
    </submittedName>
</protein>
<organism evidence="4 5">
    <name type="scientific">Pseudomonas psychrophila</name>
    <dbReference type="NCBI Taxonomy" id="122355"/>
    <lineage>
        <taxon>Bacteria</taxon>
        <taxon>Pseudomonadati</taxon>
        <taxon>Pseudomonadota</taxon>
        <taxon>Gammaproteobacteria</taxon>
        <taxon>Pseudomonadales</taxon>
        <taxon>Pseudomonadaceae</taxon>
        <taxon>Pseudomonas</taxon>
    </lineage>
</organism>
<keyword evidence="5" id="KW-1185">Reference proteome</keyword>
<keyword evidence="1" id="KW-0732">Signal</keyword>
<feature type="chain" id="PRO_5045148855" evidence="1">
    <location>
        <begin position="27"/>
        <end position="260"/>
    </location>
</feature>
<dbReference type="InterPro" id="IPR010425">
    <property type="entry name" value="Caps_synth_GfcC-like_C"/>
</dbReference>
<evidence type="ECO:0000259" key="2">
    <source>
        <dbReference type="Pfam" id="PF06251"/>
    </source>
</evidence>
<accession>A0ABY0VUY5</accession>
<evidence type="ECO:0000313" key="5">
    <source>
        <dbReference type="Proteomes" id="UP000182058"/>
    </source>
</evidence>
<feature type="domain" description="Capsule biosynthesis GfcC-like C-terminal" evidence="2">
    <location>
        <begin position="166"/>
        <end position="252"/>
    </location>
</feature>
<dbReference type="EMBL" id="LT629795">
    <property type="protein sequence ID" value="SDU57177.1"/>
    <property type="molecule type" value="Genomic_DNA"/>
</dbReference>
<evidence type="ECO:0000256" key="1">
    <source>
        <dbReference type="SAM" id="SignalP"/>
    </source>
</evidence>
<feature type="domain" description="Capsule biosynthesis GfcC-like N-terminal" evidence="3">
    <location>
        <begin position="38"/>
        <end position="142"/>
    </location>
</feature>
<dbReference type="Pfam" id="PF20616">
    <property type="entry name" value="Caps_syn_GfcC_N"/>
    <property type="match status" value="1"/>
</dbReference>
<evidence type="ECO:0000313" key="4">
    <source>
        <dbReference type="EMBL" id="SDU57177.1"/>
    </source>
</evidence>
<reference evidence="4 5" key="1">
    <citation type="submission" date="2016-10" db="EMBL/GenBank/DDBJ databases">
        <authorList>
            <person name="Varghese N."/>
            <person name="Submissions S."/>
        </authorList>
    </citation>
    <scope>NUCLEOTIDE SEQUENCE [LARGE SCALE GENOMIC DNA]</scope>
    <source>
        <strain evidence="4 5">BS3667</strain>
    </source>
</reference>
<feature type="signal peptide" evidence="1">
    <location>
        <begin position="1"/>
        <end position="26"/>
    </location>
</feature>
<proteinExistence type="predicted"/>
<sequence>MSHLKKLSACLLLSLSIMSATTESQAAITVSGDVLKPGTLAFKPGIRLLDAINQAQPDPESYWMAAAWLHTPLVEQQTRLKVGVLFDLKMLQRGALLNNNEALAALAARLFDQISRLPVTGRKVAVLDPVALEVGFARNYALSDGDRLIYPMRTDTVTVLGAVQQPCTLPYHAQQEARDYLDSCQRLPEAEVDFLWLINPDGRYQRVAIAAWNRQDGVHAVAGSTILVPVRNDNADLPTPDLNEQLAQFLATQPLAEVAP</sequence>
<dbReference type="InterPro" id="IPR046459">
    <property type="entry name" value="Caps_syn_GfcC_N"/>
</dbReference>